<dbReference type="AlphaFoldDB" id="A0A833SXI6"/>
<dbReference type="EMBL" id="JAACNO010002986">
    <property type="protein sequence ID" value="KAF4129155.1"/>
    <property type="molecule type" value="Genomic_DNA"/>
</dbReference>
<name>A0A833SXI6_PHYIN</name>
<evidence type="ECO:0000313" key="3">
    <source>
        <dbReference type="Proteomes" id="UP000602510"/>
    </source>
</evidence>
<evidence type="ECO:0000313" key="1">
    <source>
        <dbReference type="EMBL" id="KAF4041248.1"/>
    </source>
</evidence>
<proteinExistence type="predicted"/>
<organism evidence="1 3">
    <name type="scientific">Phytophthora infestans</name>
    <name type="common">Potato late blight agent</name>
    <name type="synonym">Botrytis infestans</name>
    <dbReference type="NCBI Taxonomy" id="4787"/>
    <lineage>
        <taxon>Eukaryota</taxon>
        <taxon>Sar</taxon>
        <taxon>Stramenopiles</taxon>
        <taxon>Oomycota</taxon>
        <taxon>Peronosporomycetes</taxon>
        <taxon>Peronosporales</taxon>
        <taxon>Peronosporaceae</taxon>
        <taxon>Phytophthora</taxon>
    </lineage>
</organism>
<accession>A0A833SXI6</accession>
<keyword evidence="3" id="KW-1185">Reference proteome</keyword>
<dbReference type="EMBL" id="WSZM01000127">
    <property type="protein sequence ID" value="KAF4041248.1"/>
    <property type="molecule type" value="Genomic_DNA"/>
</dbReference>
<protein>
    <submittedName>
        <fullName evidence="1">Uncharacterized protein</fullName>
    </submittedName>
</protein>
<dbReference type="Proteomes" id="UP000602510">
    <property type="component" value="Unassembled WGS sequence"/>
</dbReference>
<reference evidence="1" key="1">
    <citation type="submission" date="2020-04" db="EMBL/GenBank/DDBJ databases">
        <title>Hybrid Assembly of Korean Phytophthora infestans isolates.</title>
        <authorList>
            <person name="Prokchorchik M."/>
            <person name="Lee Y."/>
            <person name="Seo J."/>
            <person name="Cho J.-H."/>
            <person name="Park Y.-E."/>
            <person name="Jang D.-C."/>
            <person name="Im J.-S."/>
            <person name="Choi J.-G."/>
            <person name="Park H.-J."/>
            <person name="Lee G.-B."/>
            <person name="Lee Y.-G."/>
            <person name="Hong S.-Y."/>
            <person name="Cho K."/>
            <person name="Sohn K.H."/>
        </authorList>
    </citation>
    <scope>NUCLEOTIDE SEQUENCE</scope>
    <source>
        <strain evidence="1">KR_1_A1</strain>
        <strain evidence="2">KR_2_A2</strain>
    </source>
</reference>
<comment type="caution">
    <text evidence="1">The sequence shown here is derived from an EMBL/GenBank/DDBJ whole genome shotgun (WGS) entry which is preliminary data.</text>
</comment>
<sequence length="124" mass="14399">MGTHRAQCDTWDKVKTKLWNIIYRELKSLVALIGAPPAWTVDEQDPAIETLEMYTSMRMKPRCWIRGTSAKDRRYLVKNQHKFDLHSVYKYGNEISSSQTSKISALVQPQLIVEVLRQKSSTRT</sequence>
<evidence type="ECO:0000313" key="2">
    <source>
        <dbReference type="EMBL" id="KAF4129155.1"/>
    </source>
</evidence>
<dbReference type="Proteomes" id="UP000704712">
    <property type="component" value="Unassembled WGS sequence"/>
</dbReference>
<gene>
    <name evidence="1" type="ORF">GN244_ATG06422</name>
    <name evidence="2" type="ORF">GN958_ATG21651</name>
</gene>